<dbReference type="VEuPathDB" id="TriTrypDB:BSAL_56165"/>
<feature type="region of interest" description="Disordered" evidence="1">
    <location>
        <begin position="179"/>
        <end position="209"/>
    </location>
</feature>
<feature type="compositionally biased region" description="Low complexity" evidence="1">
    <location>
        <begin position="184"/>
        <end position="195"/>
    </location>
</feature>
<accession>A0A0S4INM5</accession>
<evidence type="ECO:0000313" key="3">
    <source>
        <dbReference type="Proteomes" id="UP000051952"/>
    </source>
</evidence>
<sequence>MQGKMCEIFLELLTTLFHLLPVRKVLCGADVALNLLLCVCFLKSKFVEVFKNDSPSKHFSLLILILCELSLICPDWKNERRNRSFLESIILLLLNMNPPHNKITKGEKMVSSADANEIKQRAQLIRQRAMFSSTVRMMFIPAITAYSFFMTRPREGHFHRYIAERRFYDVRFNAQFPRLRHPQAEANNKNNNTANKTKDAKKNEDSDRALRRSAMFRREANLLESDEVADRISNLDLNELREEKLLAEHRATIPEIMTQLRELSTTSTTASQEKSDSSAPLHNINNNNNNIAAKHTNTSDSQPTARLSFSESYFWSRGELHVPGQEVPRRFIGIFGMLWWEL</sequence>
<dbReference type="AlphaFoldDB" id="A0A0S4INM5"/>
<keyword evidence="3" id="KW-1185">Reference proteome</keyword>
<evidence type="ECO:0000313" key="2">
    <source>
        <dbReference type="EMBL" id="CUE76580.1"/>
    </source>
</evidence>
<feature type="region of interest" description="Disordered" evidence="1">
    <location>
        <begin position="263"/>
        <end position="304"/>
    </location>
</feature>
<dbReference type="EMBL" id="CYKH01000185">
    <property type="protein sequence ID" value="CUE76580.1"/>
    <property type="molecule type" value="Genomic_DNA"/>
</dbReference>
<proteinExistence type="predicted"/>
<organism evidence="2 3">
    <name type="scientific">Bodo saltans</name>
    <name type="common">Flagellated protozoan</name>
    <dbReference type="NCBI Taxonomy" id="75058"/>
    <lineage>
        <taxon>Eukaryota</taxon>
        <taxon>Discoba</taxon>
        <taxon>Euglenozoa</taxon>
        <taxon>Kinetoplastea</taxon>
        <taxon>Metakinetoplastina</taxon>
        <taxon>Eubodonida</taxon>
        <taxon>Bodonidae</taxon>
        <taxon>Bodo</taxon>
    </lineage>
</organism>
<feature type="compositionally biased region" description="Polar residues" evidence="1">
    <location>
        <begin position="295"/>
        <end position="304"/>
    </location>
</feature>
<dbReference type="Proteomes" id="UP000051952">
    <property type="component" value="Unassembled WGS sequence"/>
</dbReference>
<gene>
    <name evidence="2" type="ORF">BSAL_56165</name>
</gene>
<feature type="compositionally biased region" description="Basic and acidic residues" evidence="1">
    <location>
        <begin position="196"/>
        <end position="209"/>
    </location>
</feature>
<dbReference type="OrthoDB" id="273635at2759"/>
<feature type="compositionally biased region" description="Polar residues" evidence="1">
    <location>
        <begin position="263"/>
        <end position="280"/>
    </location>
</feature>
<reference evidence="3" key="1">
    <citation type="submission" date="2015-09" db="EMBL/GenBank/DDBJ databases">
        <authorList>
            <consortium name="Pathogen Informatics"/>
        </authorList>
    </citation>
    <scope>NUCLEOTIDE SEQUENCE [LARGE SCALE GENOMIC DNA]</scope>
    <source>
        <strain evidence="3">Lake Konstanz</strain>
    </source>
</reference>
<name>A0A0S4INM5_BODSA</name>
<protein>
    <submittedName>
        <fullName evidence="2">Uncharacterized protein</fullName>
    </submittedName>
</protein>
<evidence type="ECO:0000256" key="1">
    <source>
        <dbReference type="SAM" id="MobiDB-lite"/>
    </source>
</evidence>